<gene>
    <name evidence="2" type="ORF">MTR65_12775</name>
</gene>
<evidence type="ECO:0000313" key="3">
    <source>
        <dbReference type="Proteomes" id="UP001162802"/>
    </source>
</evidence>
<keyword evidence="3" id="KW-1185">Reference proteome</keyword>
<comment type="caution">
    <text evidence="2">The sequence shown here is derived from an EMBL/GenBank/DDBJ whole genome shotgun (WGS) entry which is preliminary data.</text>
</comment>
<evidence type="ECO:0000256" key="1">
    <source>
        <dbReference type="SAM" id="SignalP"/>
    </source>
</evidence>
<dbReference type="Proteomes" id="UP001162802">
    <property type="component" value="Unassembled WGS sequence"/>
</dbReference>
<dbReference type="RefSeq" id="WP_243800786.1">
    <property type="nucleotide sequence ID" value="NZ_JALHAT010000022.1"/>
</dbReference>
<evidence type="ECO:0008006" key="4">
    <source>
        <dbReference type="Google" id="ProtNLM"/>
    </source>
</evidence>
<protein>
    <recommendedName>
        <fullName evidence="4">Cyclic di-GMP-binding protein</fullName>
    </recommendedName>
</protein>
<dbReference type="EMBL" id="JALHAT010000022">
    <property type="protein sequence ID" value="MCJ1961561.1"/>
    <property type="molecule type" value="Genomic_DNA"/>
</dbReference>
<evidence type="ECO:0000313" key="2">
    <source>
        <dbReference type="EMBL" id="MCJ1961561.1"/>
    </source>
</evidence>
<accession>A0ABT0AED0</accession>
<proteinExistence type="predicted"/>
<name>A0ABT0AED0_9SPHN</name>
<feature type="signal peptide" evidence="1">
    <location>
        <begin position="1"/>
        <end position="30"/>
    </location>
</feature>
<feature type="chain" id="PRO_5046269882" description="Cyclic di-GMP-binding protein" evidence="1">
    <location>
        <begin position="31"/>
        <end position="811"/>
    </location>
</feature>
<keyword evidence="1" id="KW-0732">Signal</keyword>
<reference evidence="2" key="1">
    <citation type="submission" date="2022-03" db="EMBL/GenBank/DDBJ databases">
        <title>Identification of a novel bacterium isolated from mangrove sediments.</title>
        <authorList>
            <person name="Pan X."/>
        </authorList>
    </citation>
    <scope>NUCLEOTIDE SEQUENCE</scope>
    <source>
        <strain evidence="2">B2637</strain>
    </source>
</reference>
<sequence length="811" mass="85346">MLTLFRSRRLPRALCAASALALSWGASAQAASSGGPGFELRGPEMVMEVTRGDTTLPAAQVPSLLAGDEVTLHLPKSEDPDDRLRDFLFVAAFLRGAVNPPPDDWIATGQGWKDKEKDNTLHLTVPEGAQQMVVLMVPRTQGAQGVLEDAVQGKPGEFVRAGGELYEASLDHARLEAFMASIRAQGDRNPEALRKVAPVLASSLGMRLQADCLDKVLEEQAACLIEGRGALVLSDVHTSSLADTLAGAPTDLALQLSATPQAGSGSYSAYIGVARDIARLFGAFNNPQFDYLPALTERRADRLALRLNTAPSFTKPKSVLVVGMPSVEADVLPRLRSTHAAPICAAQGHVLLPVEGAPLVYASDFAHAMALRITASDGRTVDVPVTARADRGGYVFDARAIPATFSGSLRAHLHGNWGFAPFEGPDFTLQRPGGGAWHSVGDNGTLVVGRDSTAVLAGTAPACVSAITLTGSDTRRALEWEVKDTERLAVSVPLEGARPGPVQLALHLQGEADPVTLTLETRAEASRIDTLQLHEGDGEARLTGQRLDQVRSLVLAGQTLEPGALQRRDGRDVLTLALDAAGMPEAGKTLEARVLLTDGRQQALPVTIAPPRPDAKVLSRSVRMPEPARGTRPLELTSDTLLPAGGELVFSLQAAQGQRLGRDTVVEVALEGAAEPVRLGIGSGLMPSSPGVLIARLDTGALAPGSFGPLRYRLVANGVAGRWQDLARLVRLPAIDEVACGKGKAAPCTLQGRNLFLVAAVAQGADFADARAVPPGFTGERLEVPAPGADGLYLRLRDDGEAVARLRPEGA</sequence>
<organism evidence="2 3">
    <name type="scientific">Novosphingobium mangrovi</name>
    <name type="common">ex Hu et al. 2023</name>
    <dbReference type="NCBI Taxonomy" id="2930094"/>
    <lineage>
        <taxon>Bacteria</taxon>
        <taxon>Pseudomonadati</taxon>
        <taxon>Pseudomonadota</taxon>
        <taxon>Alphaproteobacteria</taxon>
        <taxon>Sphingomonadales</taxon>
        <taxon>Sphingomonadaceae</taxon>
        <taxon>Novosphingobium</taxon>
    </lineage>
</organism>